<evidence type="ECO:0008006" key="4">
    <source>
        <dbReference type="Google" id="ProtNLM"/>
    </source>
</evidence>
<comment type="caution">
    <text evidence="2">The sequence shown here is derived from an EMBL/GenBank/DDBJ whole genome shotgun (WGS) entry which is preliminary data.</text>
</comment>
<sequence>MAATSDEALEELLCSFDQIQNEFKDGITEIQSLKSTCNAEMKRREALESTVHFLQSENERLTERYTESLHKFAAQIELRTNYRSLKEDFKRVTDELSQKEIEYKNAVEWLKQDHMTKIADLESQIRGFQMQKMANEAAANQLHQDLAVHKNHIDVLTRRLEQVCSEVESRYCYEIQGLKDLLLIEQEEKNELNKKFQDLEKELFMSRSKLAELQRDSTSNQHMETLKQKIMKLRKENEVLKRKLADSKES</sequence>
<reference evidence="2 3" key="1">
    <citation type="submission" date="2019-12" db="EMBL/GenBank/DDBJ databases">
        <authorList>
            <person name="Alioto T."/>
            <person name="Alioto T."/>
            <person name="Gomez Garrido J."/>
        </authorList>
    </citation>
    <scope>NUCLEOTIDE SEQUENCE [LARGE SCALE GENOMIC DNA]</scope>
</reference>
<feature type="coiled-coil region" evidence="1">
    <location>
        <begin position="30"/>
        <end position="102"/>
    </location>
</feature>
<protein>
    <recommendedName>
        <fullName evidence="4">Protein At-4/1-like</fullName>
    </recommendedName>
</protein>
<feature type="coiled-coil region" evidence="1">
    <location>
        <begin position="175"/>
        <end position="250"/>
    </location>
</feature>
<accession>A0A8S0PKY6</accession>
<name>A0A8S0PKY6_OLEEU</name>
<dbReference type="AlphaFoldDB" id="A0A8S0PKY6"/>
<keyword evidence="3" id="KW-1185">Reference proteome</keyword>
<keyword evidence="1" id="KW-0175">Coiled coil</keyword>
<evidence type="ECO:0000313" key="2">
    <source>
        <dbReference type="EMBL" id="CAA2954831.1"/>
    </source>
</evidence>
<organism evidence="2 3">
    <name type="scientific">Olea europaea subsp. europaea</name>
    <dbReference type="NCBI Taxonomy" id="158383"/>
    <lineage>
        <taxon>Eukaryota</taxon>
        <taxon>Viridiplantae</taxon>
        <taxon>Streptophyta</taxon>
        <taxon>Embryophyta</taxon>
        <taxon>Tracheophyta</taxon>
        <taxon>Spermatophyta</taxon>
        <taxon>Magnoliopsida</taxon>
        <taxon>eudicotyledons</taxon>
        <taxon>Gunneridae</taxon>
        <taxon>Pentapetalae</taxon>
        <taxon>asterids</taxon>
        <taxon>lamiids</taxon>
        <taxon>Lamiales</taxon>
        <taxon>Oleaceae</taxon>
        <taxon>Oleeae</taxon>
        <taxon>Olea</taxon>
    </lineage>
</organism>
<dbReference type="EMBL" id="CACTIH010000128">
    <property type="protein sequence ID" value="CAA2954831.1"/>
    <property type="molecule type" value="Genomic_DNA"/>
</dbReference>
<dbReference type="OrthoDB" id="1932629at2759"/>
<proteinExistence type="predicted"/>
<evidence type="ECO:0000313" key="3">
    <source>
        <dbReference type="Proteomes" id="UP000594638"/>
    </source>
</evidence>
<dbReference type="Gramene" id="OE9A060912T1">
    <property type="protein sequence ID" value="OE9A060912C1"/>
    <property type="gene ID" value="OE9A060912"/>
</dbReference>
<gene>
    <name evidence="2" type="ORF">OLEA9_A060912</name>
</gene>
<dbReference type="Proteomes" id="UP000594638">
    <property type="component" value="Unassembled WGS sequence"/>
</dbReference>
<evidence type="ECO:0000256" key="1">
    <source>
        <dbReference type="SAM" id="Coils"/>
    </source>
</evidence>